<dbReference type="RefSeq" id="WP_095268043.1">
    <property type="nucleotide sequence ID" value="NZ_NPBY01000110.1"/>
</dbReference>
<dbReference type="SUPFAM" id="SSF51556">
    <property type="entry name" value="Metallo-dependent hydrolases"/>
    <property type="match status" value="1"/>
</dbReference>
<evidence type="ECO:0000256" key="1">
    <source>
        <dbReference type="ARBA" id="ARBA00009275"/>
    </source>
</evidence>
<evidence type="ECO:0000313" key="6">
    <source>
        <dbReference type="Proteomes" id="UP000215596"/>
    </source>
</evidence>
<feature type="binding site" evidence="4">
    <location>
        <position position="175"/>
    </location>
    <ligand>
        <name>a divalent metal cation</name>
        <dbReference type="ChEBI" id="CHEBI:60240"/>
        <label>2</label>
    </ligand>
</feature>
<evidence type="ECO:0000256" key="2">
    <source>
        <dbReference type="ARBA" id="ARBA00022723"/>
    </source>
</evidence>
<dbReference type="InterPro" id="IPR001130">
    <property type="entry name" value="TatD-like"/>
</dbReference>
<name>A0A268EDV8_9BACL</name>
<gene>
    <name evidence="5" type="ORF">CHH67_24775</name>
</gene>
<keyword evidence="2 4" id="KW-0479">Metal-binding</keyword>
<comment type="caution">
    <text evidence="5">The sequence shown here is derived from an EMBL/GenBank/DDBJ whole genome shotgun (WGS) entry which is preliminary data.</text>
</comment>
<dbReference type="InterPro" id="IPR032466">
    <property type="entry name" value="Metal_Hydrolase"/>
</dbReference>
<dbReference type="GO" id="GO:0046872">
    <property type="term" value="F:metal ion binding"/>
    <property type="evidence" value="ECO:0007669"/>
    <property type="project" value="UniProtKB-KW"/>
</dbReference>
<dbReference type="PANTHER" id="PTHR46317">
    <property type="entry name" value="HYDROLASE OF PHP SUPERFAMILY-RELATED PROTEIN"/>
    <property type="match status" value="1"/>
</dbReference>
<comment type="similarity">
    <text evidence="1">Belongs to the metallo-dependent hydrolases superfamily. TatD-type hydrolase family.</text>
</comment>
<evidence type="ECO:0000256" key="4">
    <source>
        <dbReference type="PIRSR" id="PIRSR005902-1"/>
    </source>
</evidence>
<feature type="binding site" evidence="4">
    <location>
        <position position="223"/>
    </location>
    <ligand>
        <name>a divalent metal cation</name>
        <dbReference type="ChEBI" id="CHEBI:60240"/>
        <label>1</label>
    </ligand>
</feature>
<accession>A0A268EDV8</accession>
<reference evidence="5 6" key="1">
    <citation type="submission" date="2017-07" db="EMBL/GenBank/DDBJ databases">
        <title>Isolation and whole genome analysis of endospore-forming bacteria from heroin.</title>
        <authorList>
            <person name="Kalinowski J."/>
            <person name="Ahrens B."/>
            <person name="Al-Dilaimi A."/>
            <person name="Winkler A."/>
            <person name="Wibberg D."/>
            <person name="Schleenbecker U."/>
            <person name="Ruckert C."/>
            <person name="Wolfel R."/>
            <person name="Grass G."/>
        </authorList>
    </citation>
    <scope>NUCLEOTIDE SEQUENCE [LARGE SCALE GENOMIC DNA]</scope>
    <source>
        <strain evidence="5 6">7537-G1</strain>
    </source>
</reference>
<dbReference type="Pfam" id="PF01026">
    <property type="entry name" value="TatD_DNase"/>
    <property type="match status" value="1"/>
</dbReference>
<protein>
    <submittedName>
        <fullName evidence="5">DNAase</fullName>
    </submittedName>
</protein>
<dbReference type="Proteomes" id="UP000215596">
    <property type="component" value="Unassembled WGS sequence"/>
</dbReference>
<sequence>MSSIVNHKGGGPLAPLIDTHIHLDSYPEDIGLAIAADLANSEVQSVISVSMNLPSCKRNLELARLYNGGIRPAFGYHPEQPLPSATEIQELLQWMEVHSEEMVAVGEVGLPYYTRLEAATRGEAWDDQPYVELLETFIAFAAKHKKPVILHAVYEAAEMACDLLERYSHPLAHFHWFKGAEKTLQRMAEQGYYISFTPDIVYEEEIRRIALGYPEHLVMSETDGPWPFEGPFTGQTTHPRMTSSVASAWAELRGIPLLQARKQLYDNAARLYGI</sequence>
<proteinExistence type="inferred from homology"/>
<evidence type="ECO:0000313" key="5">
    <source>
        <dbReference type="EMBL" id="PAD71305.1"/>
    </source>
</evidence>
<dbReference type="EMBL" id="NPBY01000110">
    <property type="protein sequence ID" value="PAD71305.1"/>
    <property type="molecule type" value="Genomic_DNA"/>
</dbReference>
<feature type="binding site" evidence="4">
    <location>
        <position position="107"/>
    </location>
    <ligand>
        <name>a divalent metal cation</name>
        <dbReference type="ChEBI" id="CHEBI:60240"/>
        <label>1</label>
    </ligand>
</feature>
<dbReference type="GO" id="GO:0016788">
    <property type="term" value="F:hydrolase activity, acting on ester bonds"/>
    <property type="evidence" value="ECO:0007669"/>
    <property type="project" value="InterPro"/>
</dbReference>
<dbReference type="CDD" id="cd01310">
    <property type="entry name" value="TatD_DNAse"/>
    <property type="match status" value="1"/>
</dbReference>
<dbReference type="PIRSF" id="PIRSF005902">
    <property type="entry name" value="DNase_TatD"/>
    <property type="match status" value="1"/>
</dbReference>
<dbReference type="OrthoDB" id="9775608at2"/>
<feature type="binding site" evidence="4">
    <location>
        <position position="22"/>
    </location>
    <ligand>
        <name>a divalent metal cation</name>
        <dbReference type="ChEBI" id="CHEBI:60240"/>
        <label>1</label>
    </ligand>
</feature>
<organism evidence="5 6">
    <name type="scientific">Paenibacillus campinasensis</name>
    <dbReference type="NCBI Taxonomy" id="66347"/>
    <lineage>
        <taxon>Bacteria</taxon>
        <taxon>Bacillati</taxon>
        <taxon>Bacillota</taxon>
        <taxon>Bacilli</taxon>
        <taxon>Bacillales</taxon>
        <taxon>Paenibacillaceae</taxon>
        <taxon>Paenibacillus</taxon>
    </lineage>
</organism>
<feature type="binding site" evidence="4">
    <location>
        <position position="20"/>
    </location>
    <ligand>
        <name>a divalent metal cation</name>
        <dbReference type="ChEBI" id="CHEBI:60240"/>
        <label>1</label>
    </ligand>
</feature>
<dbReference type="Gene3D" id="3.20.20.140">
    <property type="entry name" value="Metal-dependent hydrolases"/>
    <property type="match status" value="1"/>
</dbReference>
<dbReference type="AlphaFoldDB" id="A0A268EDV8"/>
<dbReference type="PANTHER" id="PTHR46317:SF1">
    <property type="entry name" value="HYDROLASE, TATD FAMILY"/>
    <property type="match status" value="1"/>
</dbReference>
<keyword evidence="3" id="KW-0378">Hydrolase</keyword>
<evidence type="ECO:0000256" key="3">
    <source>
        <dbReference type="ARBA" id="ARBA00022801"/>
    </source>
</evidence>
<feature type="binding site" evidence="4">
    <location>
        <position position="151"/>
    </location>
    <ligand>
        <name>a divalent metal cation</name>
        <dbReference type="ChEBI" id="CHEBI:60240"/>
        <label>2</label>
    </ligand>
</feature>